<feature type="domain" description="GST N-terminal" evidence="1">
    <location>
        <begin position="45"/>
        <end position="132"/>
    </location>
</feature>
<organism evidence="3 4">
    <name type="scientific">Vibrio halioticoli NBRC 102217</name>
    <dbReference type="NCBI Taxonomy" id="1219072"/>
    <lineage>
        <taxon>Bacteria</taxon>
        <taxon>Pseudomonadati</taxon>
        <taxon>Pseudomonadota</taxon>
        <taxon>Gammaproteobacteria</taxon>
        <taxon>Vibrionales</taxon>
        <taxon>Vibrionaceae</taxon>
        <taxon>Vibrio</taxon>
    </lineage>
</organism>
<proteinExistence type="predicted"/>
<dbReference type="OrthoDB" id="9803562at2"/>
<dbReference type="Pfam" id="PF13409">
    <property type="entry name" value="GST_N_2"/>
    <property type="match status" value="1"/>
</dbReference>
<protein>
    <submittedName>
        <fullName evidence="3">Putative oxidoreductase</fullName>
    </submittedName>
</protein>
<dbReference type="SFLD" id="SFLDG01151">
    <property type="entry name" value="Main.2:_Nu-like"/>
    <property type="match status" value="1"/>
</dbReference>
<dbReference type="Gene3D" id="3.40.30.10">
    <property type="entry name" value="Glutaredoxin"/>
    <property type="match status" value="1"/>
</dbReference>
<dbReference type="PANTHER" id="PTHR44051">
    <property type="entry name" value="GLUTATHIONE S-TRANSFERASE-RELATED"/>
    <property type="match status" value="1"/>
</dbReference>
<name>V5FDH0_9VIBR</name>
<evidence type="ECO:0000313" key="3">
    <source>
        <dbReference type="EMBL" id="GAD89663.1"/>
    </source>
</evidence>
<dbReference type="Proteomes" id="UP000017800">
    <property type="component" value="Unassembled WGS sequence"/>
</dbReference>
<dbReference type="InterPro" id="IPR010987">
    <property type="entry name" value="Glutathione-S-Trfase_C-like"/>
</dbReference>
<sequence>MSEQYVPPKVWVNDSSGGNKWANINSPEAGARFEKVLPEGEHSLQLYSLGTPNGQKVTIMLEELLSAGVKEAEYDAYLINIGESDQFSSGFVGVNPNSKIPALVDKSGDQAVNVFESASILVHLAEKFGHFLPSSGAARTQTFNWLFWAQGSAPFLGGGFGHFFAYADEKQEYPINRFAMEAKRQLDVLDKQLANNVFITGDEYTIADIAIWPWYGNLVLGKLYDAAEFLQVESYTNVLRWAKQVAEREGVQRGRIVNRAFGEKWEQLPERHCAEDIDKVLKLRP</sequence>
<dbReference type="eggNOG" id="COG0625">
    <property type="taxonomic scope" value="Bacteria"/>
</dbReference>
<dbReference type="PROSITE" id="PS50404">
    <property type="entry name" value="GST_NTER"/>
    <property type="match status" value="1"/>
</dbReference>
<dbReference type="InterPro" id="IPR004045">
    <property type="entry name" value="Glutathione_S-Trfase_N"/>
</dbReference>
<dbReference type="SFLD" id="SFLDS00019">
    <property type="entry name" value="Glutathione_Transferase_(cytos"/>
    <property type="match status" value="1"/>
</dbReference>
<comment type="caution">
    <text evidence="3">The sequence shown here is derived from an EMBL/GenBank/DDBJ whole genome shotgun (WGS) entry which is preliminary data.</text>
</comment>
<dbReference type="SUPFAM" id="SSF47616">
    <property type="entry name" value="GST C-terminal domain-like"/>
    <property type="match status" value="1"/>
</dbReference>
<accession>V5FDH0</accession>
<dbReference type="EMBL" id="BAUJ01000024">
    <property type="protein sequence ID" value="GAD89663.1"/>
    <property type="molecule type" value="Genomic_DNA"/>
</dbReference>
<evidence type="ECO:0000259" key="1">
    <source>
        <dbReference type="PROSITE" id="PS50404"/>
    </source>
</evidence>
<dbReference type="InterPro" id="IPR036249">
    <property type="entry name" value="Thioredoxin-like_sf"/>
</dbReference>
<dbReference type="RefSeq" id="WP_023404027.1">
    <property type="nucleotide sequence ID" value="NZ_BAUJ01000024.1"/>
</dbReference>
<dbReference type="InterPro" id="IPR036282">
    <property type="entry name" value="Glutathione-S-Trfase_C_sf"/>
</dbReference>
<feature type="domain" description="GST C-terminal" evidence="2">
    <location>
        <begin position="138"/>
        <end position="268"/>
    </location>
</feature>
<gene>
    <name evidence="3" type="ORF">VHA01S_024_00580</name>
</gene>
<dbReference type="SFLD" id="SFLDG00358">
    <property type="entry name" value="Main_(cytGST)"/>
    <property type="match status" value="1"/>
</dbReference>
<dbReference type="InterPro" id="IPR040079">
    <property type="entry name" value="Glutathione_S-Trfase"/>
</dbReference>
<dbReference type="PROSITE" id="PS50405">
    <property type="entry name" value="GST_CTER"/>
    <property type="match status" value="1"/>
</dbReference>
<reference evidence="3 4" key="1">
    <citation type="submission" date="2013-10" db="EMBL/GenBank/DDBJ databases">
        <authorList>
            <person name="Ichikawa N."/>
            <person name="Kimura A."/>
            <person name="Ohji S."/>
            <person name="Hosoyama A."/>
            <person name="Fujita N."/>
        </authorList>
    </citation>
    <scope>NUCLEOTIDE SEQUENCE [LARGE SCALE GENOMIC DNA]</scope>
    <source>
        <strain evidence="3 4">NBRC 102217</strain>
    </source>
</reference>
<dbReference type="Gene3D" id="1.20.1050.10">
    <property type="match status" value="1"/>
</dbReference>
<dbReference type="Pfam" id="PF13410">
    <property type="entry name" value="GST_C_2"/>
    <property type="match status" value="1"/>
</dbReference>
<evidence type="ECO:0000313" key="4">
    <source>
        <dbReference type="Proteomes" id="UP000017800"/>
    </source>
</evidence>
<evidence type="ECO:0000259" key="2">
    <source>
        <dbReference type="PROSITE" id="PS50405"/>
    </source>
</evidence>
<reference evidence="3 4" key="2">
    <citation type="submission" date="2013-11" db="EMBL/GenBank/DDBJ databases">
        <title>Whole genome shotgun sequence of Vibrio halioticoli NBRC 102217.</title>
        <authorList>
            <person name="Isaki S."/>
            <person name="Kimura A."/>
            <person name="Ohji S."/>
            <person name="Hosoyama A."/>
            <person name="Fujita N."/>
            <person name="Hashimoto M."/>
            <person name="Hosoyama Y."/>
            <person name="Yamazoe A."/>
        </authorList>
    </citation>
    <scope>NUCLEOTIDE SEQUENCE [LARGE SCALE GENOMIC DNA]</scope>
    <source>
        <strain evidence="3 4">NBRC 102217</strain>
    </source>
</reference>
<dbReference type="AlphaFoldDB" id="V5FDH0"/>
<keyword evidence="4" id="KW-1185">Reference proteome</keyword>
<dbReference type="NCBIfam" id="NF008731">
    <property type="entry name" value="PRK11752.1"/>
    <property type="match status" value="1"/>
</dbReference>
<dbReference type="SUPFAM" id="SSF52833">
    <property type="entry name" value="Thioredoxin-like"/>
    <property type="match status" value="1"/>
</dbReference>
<dbReference type="PANTHER" id="PTHR44051:SF22">
    <property type="entry name" value="DISULFIDE-BOND OXIDOREDUCTASE YGHU"/>
    <property type="match status" value="1"/>
</dbReference>
<dbReference type="CDD" id="cd03048">
    <property type="entry name" value="GST_N_Ure2p_like"/>
    <property type="match status" value="1"/>
</dbReference>